<evidence type="ECO:0000259" key="1">
    <source>
        <dbReference type="Pfam" id="PF04149"/>
    </source>
</evidence>
<reference evidence="2 3" key="1">
    <citation type="submission" date="2019-08" db="EMBL/GenBank/DDBJ databases">
        <title>Actinomadura sp. nov. CYP1-5 isolated from mountain soil.</title>
        <authorList>
            <person name="Songsumanus A."/>
            <person name="Kuncharoen N."/>
            <person name="Kudo T."/>
            <person name="Yuki M."/>
            <person name="Igarashi Y."/>
            <person name="Tanasupawat S."/>
        </authorList>
    </citation>
    <scope>NUCLEOTIDE SEQUENCE [LARGE SCALE GENOMIC DNA]</scope>
    <source>
        <strain evidence="2 3">GKU157</strain>
    </source>
</reference>
<evidence type="ECO:0000313" key="3">
    <source>
        <dbReference type="Proteomes" id="UP000322634"/>
    </source>
</evidence>
<dbReference type="Proteomes" id="UP000322634">
    <property type="component" value="Unassembled WGS sequence"/>
</dbReference>
<feature type="domain" description="DUF397" evidence="1">
    <location>
        <begin position="7"/>
        <end position="59"/>
    </location>
</feature>
<accession>A0A5D0UKV3</accession>
<evidence type="ECO:0000313" key="2">
    <source>
        <dbReference type="EMBL" id="TYC18724.1"/>
    </source>
</evidence>
<comment type="caution">
    <text evidence="2">The sequence shown here is derived from an EMBL/GenBank/DDBJ whole genome shotgun (WGS) entry which is preliminary data.</text>
</comment>
<name>A0A5D0UKV3_9ACTN</name>
<gene>
    <name evidence="2" type="ORF">FXF65_02990</name>
</gene>
<dbReference type="InterPro" id="IPR007278">
    <property type="entry name" value="DUF397"/>
</dbReference>
<sequence>MDLSNVMWRKASRSTENGGDCVELGAMNDSVAIRDSKNPEGPKLIVSRNDFRHFAESLKGLGL</sequence>
<dbReference type="RefSeq" id="WP_148348098.1">
    <property type="nucleotide sequence ID" value="NZ_JBHSBF010000019.1"/>
</dbReference>
<keyword evidence="3" id="KW-1185">Reference proteome</keyword>
<dbReference type="EMBL" id="VSFF01000001">
    <property type="protein sequence ID" value="TYC18724.1"/>
    <property type="molecule type" value="Genomic_DNA"/>
</dbReference>
<dbReference type="Pfam" id="PF04149">
    <property type="entry name" value="DUF397"/>
    <property type="match status" value="1"/>
</dbReference>
<dbReference type="OrthoDB" id="3483392at2"/>
<organism evidence="2 3">
    <name type="scientific">Actinomadura syzygii</name>
    <dbReference type="NCBI Taxonomy" id="1427538"/>
    <lineage>
        <taxon>Bacteria</taxon>
        <taxon>Bacillati</taxon>
        <taxon>Actinomycetota</taxon>
        <taxon>Actinomycetes</taxon>
        <taxon>Streptosporangiales</taxon>
        <taxon>Thermomonosporaceae</taxon>
        <taxon>Actinomadura</taxon>
    </lineage>
</organism>
<dbReference type="AlphaFoldDB" id="A0A5D0UKV3"/>
<protein>
    <submittedName>
        <fullName evidence="2">DUF397 domain-containing protein</fullName>
    </submittedName>
</protein>
<proteinExistence type="predicted"/>